<reference evidence="2" key="2">
    <citation type="journal article" date="2022" name="Microbiol. Resour. Announc.">
        <title>Whole-Genome Sequence of Entomortierella parvispora E1425, a Mucoromycotan Fungus Associated with Burkholderiaceae-Related Endosymbiotic Bacteria.</title>
        <authorList>
            <person name="Herlambang A."/>
            <person name="Guo Y."/>
            <person name="Takashima Y."/>
            <person name="Narisawa K."/>
            <person name="Ohta H."/>
            <person name="Nishizawa T."/>
        </authorList>
    </citation>
    <scope>NUCLEOTIDE SEQUENCE</scope>
    <source>
        <strain evidence="2">E1425</strain>
    </source>
</reference>
<feature type="compositionally biased region" description="Basic residues" evidence="1">
    <location>
        <begin position="294"/>
        <end position="309"/>
    </location>
</feature>
<name>A0A9P3M237_9FUNG</name>
<feature type="region of interest" description="Disordered" evidence="1">
    <location>
        <begin position="371"/>
        <end position="441"/>
    </location>
</feature>
<feature type="region of interest" description="Disordered" evidence="1">
    <location>
        <begin position="609"/>
        <end position="647"/>
    </location>
</feature>
<keyword evidence="3" id="KW-1185">Reference proteome</keyword>
<protein>
    <submittedName>
        <fullName evidence="2">Nascent polypeptide-associated complex subunit alpha</fullName>
    </submittedName>
</protein>
<gene>
    <name evidence="2" type="ORF">EMPS_11403</name>
</gene>
<feature type="region of interest" description="Disordered" evidence="1">
    <location>
        <begin position="1"/>
        <end position="61"/>
    </location>
</feature>
<evidence type="ECO:0000313" key="3">
    <source>
        <dbReference type="Proteomes" id="UP000827284"/>
    </source>
</evidence>
<feature type="compositionally biased region" description="Low complexity" evidence="1">
    <location>
        <begin position="609"/>
        <end position="629"/>
    </location>
</feature>
<evidence type="ECO:0000313" key="2">
    <source>
        <dbReference type="EMBL" id="GJJ79044.1"/>
    </source>
</evidence>
<evidence type="ECO:0000256" key="1">
    <source>
        <dbReference type="SAM" id="MobiDB-lite"/>
    </source>
</evidence>
<feature type="compositionally biased region" description="Low complexity" evidence="1">
    <location>
        <begin position="422"/>
        <end position="436"/>
    </location>
</feature>
<organism evidence="2 3">
    <name type="scientific">Entomortierella parvispora</name>
    <dbReference type="NCBI Taxonomy" id="205924"/>
    <lineage>
        <taxon>Eukaryota</taxon>
        <taxon>Fungi</taxon>
        <taxon>Fungi incertae sedis</taxon>
        <taxon>Mucoromycota</taxon>
        <taxon>Mortierellomycotina</taxon>
        <taxon>Mortierellomycetes</taxon>
        <taxon>Mortierellales</taxon>
        <taxon>Mortierellaceae</taxon>
        <taxon>Entomortierella</taxon>
    </lineage>
</organism>
<feature type="compositionally biased region" description="Polar residues" evidence="1">
    <location>
        <begin position="396"/>
        <end position="413"/>
    </location>
</feature>
<dbReference type="AlphaFoldDB" id="A0A9P3M237"/>
<proteinExistence type="predicted"/>
<feature type="compositionally biased region" description="Polar residues" evidence="1">
    <location>
        <begin position="374"/>
        <end position="388"/>
    </location>
</feature>
<feature type="compositionally biased region" description="Low complexity" evidence="1">
    <location>
        <begin position="34"/>
        <end position="44"/>
    </location>
</feature>
<feature type="compositionally biased region" description="Low complexity" evidence="1">
    <location>
        <begin position="316"/>
        <end position="343"/>
    </location>
</feature>
<dbReference type="Proteomes" id="UP000827284">
    <property type="component" value="Unassembled WGS sequence"/>
</dbReference>
<dbReference type="OrthoDB" id="2499658at2759"/>
<dbReference type="EMBL" id="BQFW01000015">
    <property type="protein sequence ID" value="GJJ79044.1"/>
    <property type="molecule type" value="Genomic_DNA"/>
</dbReference>
<comment type="caution">
    <text evidence="2">The sequence shown here is derived from an EMBL/GenBank/DDBJ whole genome shotgun (WGS) entry which is preliminary data.</text>
</comment>
<accession>A0A9P3M237</accession>
<reference evidence="2" key="1">
    <citation type="submission" date="2021-11" db="EMBL/GenBank/DDBJ databases">
        <authorList>
            <person name="Herlambang A."/>
            <person name="Guo Y."/>
            <person name="Takashima Y."/>
            <person name="Nishizawa T."/>
        </authorList>
    </citation>
    <scope>NUCLEOTIDE SEQUENCE</scope>
    <source>
        <strain evidence="2">E1425</strain>
    </source>
</reference>
<feature type="region of interest" description="Disordered" evidence="1">
    <location>
        <begin position="294"/>
        <end position="354"/>
    </location>
</feature>
<sequence length="744" mass="79532">MDTSFDLQPQPEICQDPSDDLSDHVNIHNHYHHQQYQQQQQQYQYPPPPPPSDASNRPQYYHPWSSSNLSLPSLSSMNSLSSLSSFDIGSSTSTLLGSNLPYPANAAGSSSNSLSSSLNASSFASSSSLDSFAASGALGASLSYPFVCPLEFEGLLQGYLLSLHVRKRSKALIEQSMADDCLMVLTNPENTKIFGPKFRWWVRKHFVYTTTTSMITPEDGSEPQQQQQCVLMDRKNGKPVCVKEKLYEKVAHFHEATGHGGRDKTFKAISSAYSRVPSELVGLFTKVCRVCHANRHPPKPQKASGRRRSSVASTISNSSDSSYAPSSYHGSSTTESEGNNNSTHPGMNGGTFYTLGTPKADAGTVYYHPGSHPYTYNPTGQPTQSQPSLKKRNSRSHFQTHQPRSSSTSSLQPQHRPPPLPTSASSGAGSVTAPSSHLTILTQSPGGMVRAFGPSSPSTAELEDSTAATTAQSFMDSTNPLSIFSRFEDYSNYGSSTPTAAGATRIGNPADLAVAGTGTGTANTLFSPFSLYQDAHSSQYHQDGGAHYANSTLPPLPGTMNTTSVHPLSQQHQRQSLHLGLYQAPHHPLELSFPNLQSYYGEEMTAASSTASTTTTASVSSTNGTTVTGMEDDKEAATTGGLYEDSMGEDVEPVSWYGGNRDISYFQPSSPQSRFDELTANHHSMSLAAVVVAASAAHESMASALLDPGHSTAMETVETASPLHLDGVASSFESDEDIGGGASS</sequence>